<sequence length="300" mass="31670">MATWIKLALLLVSALIVAGGIIACAPVKAINALTPSSSYIKAADISYGPDARNKLDIYTPAHLQGKAPVVVFIYGGTWNSGDRADYLFVGEALASRGIVAVLADYRLYPQVRYPSFVEDSAQAVAWTIAHIDAYGGDAAHLFVMGHSAGAYNAAMLALDARWLKAAGSSPAALRGWMGLAGPYDFLPIQNKDAQPAFFYPDTPPDSQPINHVSASAPPTLLIASLNDKLVNPVRNTDGLAARLRAAGVPVTVLHFDKTSHVSLIASMAWPLRGLAPTLDSVVQFVASDGGRLPLKGQAQP</sequence>
<protein>
    <submittedName>
        <fullName evidence="3">Esterase</fullName>
    </submittedName>
</protein>
<comment type="caution">
    <text evidence="3">The sequence shown here is derived from an EMBL/GenBank/DDBJ whole genome shotgun (WGS) entry which is preliminary data.</text>
</comment>
<dbReference type="Pfam" id="PF20434">
    <property type="entry name" value="BD-FAE"/>
    <property type="match status" value="1"/>
</dbReference>
<dbReference type="PANTHER" id="PTHR48081:SF9">
    <property type="entry name" value="CARBOXYLESTERASE"/>
    <property type="match status" value="1"/>
</dbReference>
<dbReference type="EMBL" id="BMED01000004">
    <property type="protein sequence ID" value="GGC86665.1"/>
    <property type="molecule type" value="Genomic_DNA"/>
</dbReference>
<dbReference type="Gene3D" id="3.40.50.1820">
    <property type="entry name" value="alpha/beta hydrolase"/>
    <property type="match status" value="1"/>
</dbReference>
<accession>A0A916XNH1</accession>
<dbReference type="InterPro" id="IPR050300">
    <property type="entry name" value="GDXG_lipolytic_enzyme"/>
</dbReference>
<name>A0A916XNH1_9BURK</name>
<evidence type="ECO:0000313" key="4">
    <source>
        <dbReference type="Proteomes" id="UP000637423"/>
    </source>
</evidence>
<dbReference type="AlphaFoldDB" id="A0A916XNH1"/>
<dbReference type="SUPFAM" id="SSF53474">
    <property type="entry name" value="alpha/beta-Hydrolases"/>
    <property type="match status" value="1"/>
</dbReference>
<evidence type="ECO:0000313" key="3">
    <source>
        <dbReference type="EMBL" id="GGC86665.1"/>
    </source>
</evidence>
<dbReference type="RefSeq" id="WP_188567655.1">
    <property type="nucleotide sequence ID" value="NZ_BMED01000004.1"/>
</dbReference>
<evidence type="ECO:0000259" key="2">
    <source>
        <dbReference type="Pfam" id="PF20434"/>
    </source>
</evidence>
<keyword evidence="4" id="KW-1185">Reference proteome</keyword>
<dbReference type="Proteomes" id="UP000637423">
    <property type="component" value="Unassembled WGS sequence"/>
</dbReference>
<dbReference type="InterPro" id="IPR049492">
    <property type="entry name" value="BD-FAE-like_dom"/>
</dbReference>
<dbReference type="InterPro" id="IPR029058">
    <property type="entry name" value="AB_hydrolase_fold"/>
</dbReference>
<reference evidence="3" key="1">
    <citation type="journal article" date="2014" name="Int. J. Syst. Evol. Microbiol.">
        <title>Complete genome sequence of Corynebacterium casei LMG S-19264T (=DSM 44701T), isolated from a smear-ripened cheese.</title>
        <authorList>
            <consortium name="US DOE Joint Genome Institute (JGI-PGF)"/>
            <person name="Walter F."/>
            <person name="Albersmeier A."/>
            <person name="Kalinowski J."/>
            <person name="Ruckert C."/>
        </authorList>
    </citation>
    <scope>NUCLEOTIDE SEQUENCE</scope>
    <source>
        <strain evidence="3">CGMCC 1.10998</strain>
    </source>
</reference>
<proteinExistence type="predicted"/>
<keyword evidence="1" id="KW-0378">Hydrolase</keyword>
<organism evidence="3 4">
    <name type="scientific">Undibacterium terreum</name>
    <dbReference type="NCBI Taxonomy" id="1224302"/>
    <lineage>
        <taxon>Bacteria</taxon>
        <taxon>Pseudomonadati</taxon>
        <taxon>Pseudomonadota</taxon>
        <taxon>Betaproteobacteria</taxon>
        <taxon>Burkholderiales</taxon>
        <taxon>Oxalobacteraceae</taxon>
        <taxon>Undibacterium</taxon>
    </lineage>
</organism>
<evidence type="ECO:0000256" key="1">
    <source>
        <dbReference type="ARBA" id="ARBA00022801"/>
    </source>
</evidence>
<reference evidence="3" key="2">
    <citation type="submission" date="2020-09" db="EMBL/GenBank/DDBJ databases">
        <authorList>
            <person name="Sun Q."/>
            <person name="Zhou Y."/>
        </authorList>
    </citation>
    <scope>NUCLEOTIDE SEQUENCE</scope>
    <source>
        <strain evidence="3">CGMCC 1.10998</strain>
    </source>
</reference>
<dbReference type="PROSITE" id="PS51257">
    <property type="entry name" value="PROKAR_LIPOPROTEIN"/>
    <property type="match status" value="1"/>
</dbReference>
<gene>
    <name evidence="3" type="ORF">GCM10011396_37470</name>
</gene>
<feature type="domain" description="BD-FAE-like" evidence="2">
    <location>
        <begin position="55"/>
        <end position="233"/>
    </location>
</feature>
<dbReference type="GO" id="GO:0016787">
    <property type="term" value="F:hydrolase activity"/>
    <property type="evidence" value="ECO:0007669"/>
    <property type="project" value="UniProtKB-KW"/>
</dbReference>
<dbReference type="PANTHER" id="PTHR48081">
    <property type="entry name" value="AB HYDROLASE SUPERFAMILY PROTEIN C4A8.06C"/>
    <property type="match status" value="1"/>
</dbReference>